<organism evidence="3 4">
    <name type="scientific">Scleropages formosus</name>
    <name type="common">Asian bonytongue</name>
    <name type="synonym">Osteoglossum formosum</name>
    <dbReference type="NCBI Taxonomy" id="113540"/>
    <lineage>
        <taxon>Eukaryota</taxon>
        <taxon>Metazoa</taxon>
        <taxon>Chordata</taxon>
        <taxon>Craniata</taxon>
        <taxon>Vertebrata</taxon>
        <taxon>Euteleostomi</taxon>
        <taxon>Actinopterygii</taxon>
        <taxon>Neopterygii</taxon>
        <taxon>Teleostei</taxon>
        <taxon>Osteoglossocephala</taxon>
        <taxon>Osteoglossomorpha</taxon>
        <taxon>Osteoglossiformes</taxon>
        <taxon>Osteoglossidae</taxon>
        <taxon>Scleropages</taxon>
    </lineage>
</organism>
<dbReference type="InterPro" id="IPR045071">
    <property type="entry name" value="BBP-like"/>
</dbReference>
<dbReference type="SMART" id="SM00322">
    <property type="entry name" value="KH"/>
    <property type="match status" value="1"/>
</dbReference>
<dbReference type="GO" id="GO:0005634">
    <property type="term" value="C:nucleus"/>
    <property type="evidence" value="ECO:0007669"/>
    <property type="project" value="TreeGrafter"/>
</dbReference>
<sequence length="125" mass="14370">MYNDTLNGSTEKKSSELPDAVGPIVQLQEKLYVPVKEYPDFNFVGRILGPRGLTAKQLEAETGCKIMVRGKGSMRDKKKVSASWACCQYWLAVHSCFLVSNLLKFLSHWKVMHLYIFGWSRWFSF</sequence>
<gene>
    <name evidence="3" type="ORF">Z043_101586</name>
</gene>
<dbReference type="InterPro" id="IPR036612">
    <property type="entry name" value="KH_dom_type_1_sf"/>
</dbReference>
<feature type="domain" description="K Homology" evidence="2">
    <location>
        <begin position="25"/>
        <end position="101"/>
    </location>
</feature>
<evidence type="ECO:0000259" key="2">
    <source>
        <dbReference type="SMART" id="SM00322"/>
    </source>
</evidence>
<evidence type="ECO:0000313" key="4">
    <source>
        <dbReference type="Proteomes" id="UP000034805"/>
    </source>
</evidence>
<dbReference type="PANTHER" id="PTHR11208:SF152">
    <property type="entry name" value="PROTEIN QUAKING-B-RELATED"/>
    <property type="match status" value="1"/>
</dbReference>
<dbReference type="InterPro" id="IPR055256">
    <property type="entry name" value="KH_1_KHDC4/BBP-like"/>
</dbReference>
<comment type="caution">
    <text evidence="3">The sequence shown here is derived from an EMBL/GenBank/DDBJ whole genome shotgun (WGS) entry which is preliminary data.</text>
</comment>
<dbReference type="Proteomes" id="UP000034805">
    <property type="component" value="Unassembled WGS sequence"/>
</dbReference>
<dbReference type="InterPro" id="IPR004087">
    <property type="entry name" value="KH_dom"/>
</dbReference>
<dbReference type="Pfam" id="PF22675">
    <property type="entry name" value="KH-I_KHDC4-BBP"/>
    <property type="match status" value="1"/>
</dbReference>
<dbReference type="Gene3D" id="3.30.1370.10">
    <property type="entry name" value="K Homology domain, type 1"/>
    <property type="match status" value="1"/>
</dbReference>
<proteinExistence type="predicted"/>
<name>A0A0P7V9J4_SCLFO</name>
<dbReference type="GO" id="GO:0048024">
    <property type="term" value="P:regulation of mRNA splicing, via spliceosome"/>
    <property type="evidence" value="ECO:0007669"/>
    <property type="project" value="TreeGrafter"/>
</dbReference>
<accession>A0A0P7V9J4</accession>
<dbReference type="GO" id="GO:0003729">
    <property type="term" value="F:mRNA binding"/>
    <property type="evidence" value="ECO:0007669"/>
    <property type="project" value="TreeGrafter"/>
</dbReference>
<dbReference type="PANTHER" id="PTHR11208">
    <property type="entry name" value="RNA-BINDING PROTEIN RELATED"/>
    <property type="match status" value="1"/>
</dbReference>
<protein>
    <recommendedName>
        <fullName evidence="2">K Homology domain-containing protein</fullName>
    </recommendedName>
</protein>
<dbReference type="EMBL" id="JARO02000349">
    <property type="protein sequence ID" value="KPP78875.1"/>
    <property type="molecule type" value="Genomic_DNA"/>
</dbReference>
<dbReference type="AlphaFoldDB" id="A0A0P7V9J4"/>
<reference evidence="3" key="1">
    <citation type="submission" date="2015-08" db="EMBL/GenBank/DDBJ databases">
        <title>The genome of the Asian arowana (Scleropages formosus).</title>
        <authorList>
            <person name="Tan M.H."/>
            <person name="Gan H.M."/>
            <person name="Croft L.J."/>
            <person name="Austin C.M."/>
        </authorList>
    </citation>
    <scope>NUCLEOTIDE SEQUENCE [LARGE SCALE GENOMIC DNA]</scope>
    <source>
        <strain evidence="3">Aro1</strain>
    </source>
</reference>
<dbReference type="SUPFAM" id="SSF54791">
    <property type="entry name" value="Eukaryotic type KH-domain (KH-domain type I)"/>
    <property type="match status" value="1"/>
</dbReference>
<evidence type="ECO:0000256" key="1">
    <source>
        <dbReference type="ARBA" id="ARBA00022884"/>
    </source>
</evidence>
<keyword evidence="1" id="KW-0694">RNA-binding</keyword>
<evidence type="ECO:0000313" key="3">
    <source>
        <dbReference type="EMBL" id="KPP78875.1"/>
    </source>
</evidence>